<evidence type="ECO:0000256" key="1">
    <source>
        <dbReference type="ARBA" id="ARBA00022669"/>
    </source>
</evidence>
<dbReference type="PANTHER" id="PTHR23301">
    <property type="entry name" value="CHITIN BINDING PERITROPHIN-A"/>
    <property type="match status" value="1"/>
</dbReference>
<feature type="domain" description="Chitin-binding type-2" evidence="7">
    <location>
        <begin position="154"/>
        <end position="209"/>
    </location>
</feature>
<evidence type="ECO:0000313" key="8">
    <source>
        <dbReference type="EMBL" id="KPJ06658.1"/>
    </source>
</evidence>
<dbReference type="GO" id="GO:0008061">
    <property type="term" value="F:chitin binding"/>
    <property type="evidence" value="ECO:0007669"/>
    <property type="project" value="UniProtKB-KW"/>
</dbReference>
<keyword evidence="4" id="KW-1015">Disulfide bond</keyword>
<dbReference type="EMBL" id="KQ461195">
    <property type="protein sequence ID" value="KPJ06658.1"/>
    <property type="molecule type" value="Genomic_DNA"/>
</dbReference>
<organism evidence="8 9">
    <name type="scientific">Papilio machaon</name>
    <name type="common">Old World swallowtail butterfly</name>
    <dbReference type="NCBI Taxonomy" id="76193"/>
    <lineage>
        <taxon>Eukaryota</taxon>
        <taxon>Metazoa</taxon>
        <taxon>Ecdysozoa</taxon>
        <taxon>Arthropoda</taxon>
        <taxon>Hexapoda</taxon>
        <taxon>Insecta</taxon>
        <taxon>Pterygota</taxon>
        <taxon>Neoptera</taxon>
        <taxon>Endopterygota</taxon>
        <taxon>Lepidoptera</taxon>
        <taxon>Glossata</taxon>
        <taxon>Ditrysia</taxon>
        <taxon>Papilionoidea</taxon>
        <taxon>Papilionidae</taxon>
        <taxon>Papilioninae</taxon>
        <taxon>Papilio</taxon>
    </lineage>
</organism>
<evidence type="ECO:0000256" key="2">
    <source>
        <dbReference type="ARBA" id="ARBA00022729"/>
    </source>
</evidence>
<feature type="chain" id="PRO_5008264474" description="Chitin-binding type-2 domain-containing protein" evidence="6">
    <location>
        <begin position="19"/>
        <end position="295"/>
    </location>
</feature>
<dbReference type="InParanoid" id="A0A194QM93"/>
<gene>
    <name evidence="8" type="ORF">RR48_11705</name>
</gene>
<name>A0A194QM93_PAPMA</name>
<dbReference type="GO" id="GO:0005576">
    <property type="term" value="C:extracellular region"/>
    <property type="evidence" value="ECO:0007669"/>
    <property type="project" value="InterPro"/>
</dbReference>
<keyword evidence="2 6" id="KW-0732">Signal</keyword>
<dbReference type="InterPro" id="IPR051940">
    <property type="entry name" value="Chitin_bind-dev_reg"/>
</dbReference>
<dbReference type="InterPro" id="IPR036508">
    <property type="entry name" value="Chitin-bd_dom_sf"/>
</dbReference>
<keyword evidence="9" id="KW-1185">Reference proteome</keyword>
<dbReference type="PANTHER" id="PTHR23301:SF98">
    <property type="entry name" value="CHITIN-BINDING TYPE-2 DOMAIN-CONTAINING PROTEIN-RELATED"/>
    <property type="match status" value="1"/>
</dbReference>
<evidence type="ECO:0000313" key="9">
    <source>
        <dbReference type="Proteomes" id="UP000053240"/>
    </source>
</evidence>
<feature type="signal peptide" evidence="6">
    <location>
        <begin position="1"/>
        <end position="18"/>
    </location>
</feature>
<sequence length="295" mass="32932">MLELTSLVILGLVACGVADDGNTLSEKIPGENRQRRLLFYDEQGNLPSSFSGSTIAYMIPVSDAVVQQINTDPVYQNKLMMLSTRDPLVEANPLCSGKREPIPSQKLCSNFINCWDGWAFEQECPDGLLFSNNGYCDYAYNVDCSNRKLKDTIVSRCRQDYETFRNETNCNEFYVCVNSLPVRFKCPSDLYFNQHLGVCDYKHIVSCNISLMESSDQPSSNTPQSTTATATYTTKATTPMELSTAPTSSTTGAVHQFINTYYDSKTWTATHVAMSRQDAIRQLKLKAIADVKTAE</sequence>
<keyword evidence="5" id="KW-0325">Glycoprotein</keyword>
<keyword evidence="3" id="KW-0677">Repeat</keyword>
<evidence type="ECO:0000259" key="7">
    <source>
        <dbReference type="PROSITE" id="PS50940"/>
    </source>
</evidence>
<dbReference type="PROSITE" id="PS50940">
    <property type="entry name" value="CHIT_BIND_II"/>
    <property type="match status" value="2"/>
</dbReference>
<evidence type="ECO:0000256" key="4">
    <source>
        <dbReference type="ARBA" id="ARBA00023157"/>
    </source>
</evidence>
<evidence type="ECO:0000256" key="6">
    <source>
        <dbReference type="SAM" id="SignalP"/>
    </source>
</evidence>
<reference evidence="8 9" key="1">
    <citation type="journal article" date="2015" name="Nat. Commun.">
        <title>Outbred genome sequencing and CRISPR/Cas9 gene editing in butterflies.</title>
        <authorList>
            <person name="Li X."/>
            <person name="Fan D."/>
            <person name="Zhang W."/>
            <person name="Liu G."/>
            <person name="Zhang L."/>
            <person name="Zhao L."/>
            <person name="Fang X."/>
            <person name="Chen L."/>
            <person name="Dong Y."/>
            <person name="Chen Y."/>
            <person name="Ding Y."/>
            <person name="Zhao R."/>
            <person name="Feng M."/>
            <person name="Zhu Y."/>
            <person name="Feng Y."/>
            <person name="Jiang X."/>
            <person name="Zhu D."/>
            <person name="Xiang H."/>
            <person name="Feng X."/>
            <person name="Li S."/>
            <person name="Wang J."/>
            <person name="Zhang G."/>
            <person name="Kronforst M.R."/>
            <person name="Wang W."/>
        </authorList>
    </citation>
    <scope>NUCLEOTIDE SEQUENCE [LARGE SCALE GENOMIC DNA]</scope>
    <source>
        <strain evidence="8">Ya'a_city_454_Pm</strain>
        <tissue evidence="8">Whole body</tissue>
    </source>
</reference>
<accession>A0A194QM93</accession>
<dbReference type="AlphaFoldDB" id="A0A194QM93"/>
<dbReference type="SUPFAM" id="SSF57625">
    <property type="entry name" value="Invertebrate chitin-binding proteins"/>
    <property type="match status" value="2"/>
</dbReference>
<dbReference type="SMART" id="SM00494">
    <property type="entry name" value="ChtBD2"/>
    <property type="match status" value="2"/>
</dbReference>
<dbReference type="Proteomes" id="UP000053240">
    <property type="component" value="Unassembled WGS sequence"/>
</dbReference>
<evidence type="ECO:0000256" key="5">
    <source>
        <dbReference type="ARBA" id="ARBA00023180"/>
    </source>
</evidence>
<dbReference type="InterPro" id="IPR002557">
    <property type="entry name" value="Chitin-bd_dom"/>
</dbReference>
<feature type="domain" description="Chitin-binding type-2" evidence="7">
    <location>
        <begin position="92"/>
        <end position="146"/>
    </location>
</feature>
<evidence type="ECO:0000256" key="3">
    <source>
        <dbReference type="ARBA" id="ARBA00022737"/>
    </source>
</evidence>
<keyword evidence="1" id="KW-0147">Chitin-binding</keyword>
<protein>
    <recommendedName>
        <fullName evidence="7">Chitin-binding type-2 domain-containing protein</fullName>
    </recommendedName>
</protein>
<dbReference type="Pfam" id="PF01607">
    <property type="entry name" value="CBM_14"/>
    <property type="match status" value="2"/>
</dbReference>
<dbReference type="STRING" id="76193.A0A194QM93"/>
<dbReference type="Gene3D" id="2.170.140.10">
    <property type="entry name" value="Chitin binding domain"/>
    <property type="match status" value="2"/>
</dbReference>
<proteinExistence type="predicted"/>